<dbReference type="PANTHER" id="PTHR43267:SF1">
    <property type="entry name" value="TRNA THREONYLCARBAMOYLADENOSINE DEHYDRATASE"/>
    <property type="match status" value="1"/>
</dbReference>
<name>A0A9D0YX95_9FIRM</name>
<dbReference type="GO" id="GO:0008641">
    <property type="term" value="F:ubiquitin-like modifier activating enzyme activity"/>
    <property type="evidence" value="ECO:0007669"/>
    <property type="project" value="InterPro"/>
</dbReference>
<comment type="caution">
    <text evidence="2">The sequence shown here is derived from an EMBL/GenBank/DDBJ whole genome shotgun (WGS) entry which is preliminary data.</text>
</comment>
<evidence type="ECO:0000259" key="1">
    <source>
        <dbReference type="Pfam" id="PF00899"/>
    </source>
</evidence>
<dbReference type="EMBL" id="DVFI01000139">
    <property type="protein sequence ID" value="HIQ63926.1"/>
    <property type="molecule type" value="Genomic_DNA"/>
</dbReference>
<reference evidence="2" key="1">
    <citation type="submission" date="2020-10" db="EMBL/GenBank/DDBJ databases">
        <authorList>
            <person name="Gilroy R."/>
        </authorList>
    </citation>
    <scope>NUCLEOTIDE SEQUENCE</scope>
    <source>
        <strain evidence="2">ChiHile30-977</strain>
    </source>
</reference>
<dbReference type="CDD" id="cd00755">
    <property type="entry name" value="YgdL_like"/>
    <property type="match status" value="1"/>
</dbReference>
<dbReference type="PANTHER" id="PTHR43267">
    <property type="entry name" value="TRNA THREONYLCARBAMOYLADENOSINE DEHYDRATASE"/>
    <property type="match status" value="1"/>
</dbReference>
<dbReference type="InterPro" id="IPR000594">
    <property type="entry name" value="ThiF_NAD_FAD-bd"/>
</dbReference>
<reference evidence="2" key="2">
    <citation type="journal article" date="2021" name="PeerJ">
        <title>Extensive microbial diversity within the chicken gut microbiome revealed by metagenomics and culture.</title>
        <authorList>
            <person name="Gilroy R."/>
            <person name="Ravi A."/>
            <person name="Getino M."/>
            <person name="Pursley I."/>
            <person name="Horton D.L."/>
            <person name="Alikhan N.F."/>
            <person name="Baker D."/>
            <person name="Gharbi K."/>
            <person name="Hall N."/>
            <person name="Watson M."/>
            <person name="Adriaenssens E.M."/>
            <person name="Foster-Nyarko E."/>
            <person name="Jarju S."/>
            <person name="Secka A."/>
            <person name="Antonio M."/>
            <person name="Oren A."/>
            <person name="Chaudhuri R.R."/>
            <person name="La Ragione R."/>
            <person name="Hildebrand F."/>
            <person name="Pallen M.J."/>
        </authorList>
    </citation>
    <scope>NUCLEOTIDE SEQUENCE</scope>
    <source>
        <strain evidence="2">ChiHile30-977</strain>
    </source>
</reference>
<feature type="domain" description="THIF-type NAD/FAD binding fold" evidence="1">
    <location>
        <begin position="11"/>
        <end position="238"/>
    </location>
</feature>
<dbReference type="Gene3D" id="3.40.50.720">
    <property type="entry name" value="NAD(P)-binding Rossmann-like Domain"/>
    <property type="match status" value="1"/>
</dbReference>
<dbReference type="InterPro" id="IPR035985">
    <property type="entry name" value="Ubiquitin-activating_enz"/>
</dbReference>
<proteinExistence type="predicted"/>
<dbReference type="AlphaFoldDB" id="A0A9D0YX95"/>
<organism evidence="2 3">
    <name type="scientific">Candidatus Avichristensenella intestinipullorum</name>
    <dbReference type="NCBI Taxonomy" id="2840693"/>
    <lineage>
        <taxon>Bacteria</taxon>
        <taxon>Bacillati</taxon>
        <taxon>Bacillota</taxon>
        <taxon>Clostridia</taxon>
        <taxon>Candidatus Avichristensenella</taxon>
    </lineage>
</organism>
<dbReference type="GO" id="GO:0061503">
    <property type="term" value="F:tRNA threonylcarbamoyladenosine dehydratase"/>
    <property type="evidence" value="ECO:0007669"/>
    <property type="project" value="TreeGrafter"/>
</dbReference>
<gene>
    <name evidence="2" type="ORF">IAA66_10180</name>
</gene>
<protein>
    <submittedName>
        <fullName evidence="2">tRNA threonylcarbamoyladenosine dehydratase</fullName>
    </submittedName>
</protein>
<dbReference type="GO" id="GO:0061504">
    <property type="term" value="P:cyclic threonylcarbamoyladenosine biosynthetic process"/>
    <property type="evidence" value="ECO:0007669"/>
    <property type="project" value="TreeGrafter"/>
</dbReference>
<evidence type="ECO:0000313" key="3">
    <source>
        <dbReference type="Proteomes" id="UP000886819"/>
    </source>
</evidence>
<sequence length="245" mass="26100">MEEYFARTGMLLGDRAMERLACSRVAVFGLGGVGGHCAEALARCGIGSFLLVDGDCVTPTNINRQAVAFVSTLGKKKVDVMAERMRDINPKVSVRALAAFYGPQSDLGVWEDAPDLVVDAIDAVPAKIDIIVRAKAHGVPVVSCMGAGNKRDPMAFEAADLYETSVCPLCRVMRAQARRHGIDALRVIYSREAPQVPQPCLRDGTGRPIPASVSFVTAAAGLALAAEAVRMLLEIGIKNEQTGNF</sequence>
<dbReference type="SUPFAM" id="SSF69572">
    <property type="entry name" value="Activating enzymes of the ubiquitin-like proteins"/>
    <property type="match status" value="1"/>
</dbReference>
<dbReference type="Proteomes" id="UP000886819">
    <property type="component" value="Unassembled WGS sequence"/>
</dbReference>
<accession>A0A9D0YX95</accession>
<evidence type="ECO:0000313" key="2">
    <source>
        <dbReference type="EMBL" id="HIQ63926.1"/>
    </source>
</evidence>
<dbReference type="InterPro" id="IPR045886">
    <property type="entry name" value="ThiF/MoeB/HesA"/>
</dbReference>
<dbReference type="Pfam" id="PF00899">
    <property type="entry name" value="ThiF"/>
    <property type="match status" value="1"/>
</dbReference>